<keyword evidence="2" id="KW-1185">Reference proteome</keyword>
<gene>
    <name evidence="1" type="ORF">SAMN05421872_11563</name>
</gene>
<sequence length="305" mass="32098">MSKRAAYLIVGLPHGGGTFLPAALRAHAPSLEAAGLGQPARSADEMFRAAVEIRRDHQAWGLRRRDVEGAWAEICRRAYQGKGDVVVGHDLLAAASGAEIALLVDRLPGFDVHVVVAAGPADPRLSLFPDDYDLAAVLGRWAAHVRTPDHVHVLVTDPAAPAGTWAALGQVVGFDAALLPVPDDLLEGDGAGLDLANLRLLAGSAGSLTPVEELREAAEDWAKAVAEGGYDVRGDLGGLAPRTTDPAGDDGPVQARLDLVSEALAETVAELARLRGQHAELQARAEKLQRKRKKLKRRLADATGA</sequence>
<dbReference type="RefSeq" id="WP_090860569.1">
    <property type="nucleotide sequence ID" value="NZ_FMZM01000015.1"/>
</dbReference>
<proteinExistence type="predicted"/>
<organism evidence="1 2">
    <name type="scientific">Nocardioides lianchengensis</name>
    <dbReference type="NCBI Taxonomy" id="1045774"/>
    <lineage>
        <taxon>Bacteria</taxon>
        <taxon>Bacillati</taxon>
        <taxon>Actinomycetota</taxon>
        <taxon>Actinomycetes</taxon>
        <taxon>Propionibacteriales</taxon>
        <taxon>Nocardioidaceae</taxon>
        <taxon>Nocardioides</taxon>
    </lineage>
</organism>
<accession>A0A1G7AC34</accession>
<evidence type="ECO:0000313" key="1">
    <source>
        <dbReference type="EMBL" id="SDE12474.1"/>
    </source>
</evidence>
<dbReference type="EMBL" id="FMZM01000015">
    <property type="protein sequence ID" value="SDE12474.1"/>
    <property type="molecule type" value="Genomic_DNA"/>
</dbReference>
<dbReference type="Proteomes" id="UP000199034">
    <property type="component" value="Unassembled WGS sequence"/>
</dbReference>
<name>A0A1G7AC34_9ACTN</name>
<reference evidence="1 2" key="1">
    <citation type="submission" date="2016-10" db="EMBL/GenBank/DDBJ databases">
        <authorList>
            <person name="de Groot N.N."/>
        </authorList>
    </citation>
    <scope>NUCLEOTIDE SEQUENCE [LARGE SCALE GENOMIC DNA]</scope>
    <source>
        <strain evidence="1 2">CGMCC 4.6858</strain>
    </source>
</reference>
<dbReference type="OrthoDB" id="3808368at2"/>
<protein>
    <submittedName>
        <fullName evidence="1">Uncharacterized protein</fullName>
    </submittedName>
</protein>
<dbReference type="AlphaFoldDB" id="A0A1G7AC34"/>
<evidence type="ECO:0000313" key="2">
    <source>
        <dbReference type="Proteomes" id="UP000199034"/>
    </source>
</evidence>
<dbReference type="STRING" id="1045774.SAMN05421872_11563"/>